<keyword evidence="4" id="KW-1185">Reference proteome</keyword>
<evidence type="ECO:0000256" key="1">
    <source>
        <dbReference type="SAM" id="Phobius"/>
    </source>
</evidence>
<evidence type="ECO:0000259" key="2">
    <source>
        <dbReference type="Pfam" id="PF19040"/>
    </source>
</evidence>
<dbReference type="STRING" id="1123756.MGEO_02500"/>
<keyword evidence="1" id="KW-0812">Transmembrane</keyword>
<feature type="transmembrane region" description="Helical" evidence="1">
    <location>
        <begin position="332"/>
        <end position="351"/>
    </location>
</feature>
<feature type="transmembrane region" description="Helical" evidence="1">
    <location>
        <begin position="302"/>
        <end position="320"/>
    </location>
</feature>
<evidence type="ECO:0000313" key="3">
    <source>
        <dbReference type="EMBL" id="OSQ53427.1"/>
    </source>
</evidence>
<feature type="transmembrane region" description="Helical" evidence="1">
    <location>
        <begin position="186"/>
        <end position="205"/>
    </location>
</feature>
<feature type="transmembrane region" description="Helical" evidence="1">
    <location>
        <begin position="45"/>
        <end position="63"/>
    </location>
</feature>
<feature type="transmembrane region" description="Helical" evidence="1">
    <location>
        <begin position="16"/>
        <end position="33"/>
    </location>
</feature>
<sequence length="663" mass="72368">MLHVPDTENARSEMRQFLLAISCLAFVMAALGTKNIAANAFAADIVLVFGGAWCANQLIRGFAVFRQQVICVLQAYFIGVLCCSALLFFIGWMLFLPSEYRNLGHSLLLAATFTTNIGMVFFPVDNGMRFDGLFNHLWIPALIAQCAAILTLLYWKLHKNPTRLLAALAAITVVSLLLSISKSSFVQLLPLGGLWPFMLGALPFIASNRFPILRHAFLLGVINLLTGILLITISGDTLIARALLALGLALLYLGSRSQDFKPELTDQRRRWFGMTLHTFLWAVPLTQISSSLNIYQPDSSDYLYLIIPCLLFAIFSWAVWQTVEQKAGHNHMIISAGVAVVLFINGLIGLATQGAQLRFSTGAMAYIHAIEAPHPSFTCPVATEGPLAGLEVCRVGPPGAPTVLIWGDHQLDALRPGYAEAARRAGVSALLISQANCIPLHGLQTRNSEGSPTAGRNCDQHSAQVLQALPHLPSVRQVTLVGDWLYYTGTRKAELLPRTPVRLGPLDGSPIDLRRQSDYVAEAAAHTVQSIVDHGLRVTVLRQVPAQPKFDAELAARASVPVTWMYLGMPLLSKTVATDYLKQLHAPTDDIFRRLSAMGKLSYVNTWTVFCTDTRCDARGGLSSDYLTSTLLTRTGALSLSPVLADDLSRSQTHVAMRRALDG</sequence>
<feature type="transmembrane region" description="Helical" evidence="1">
    <location>
        <begin position="162"/>
        <end position="180"/>
    </location>
</feature>
<dbReference type="AlphaFoldDB" id="A0A1X4NR92"/>
<keyword evidence="1" id="KW-0472">Membrane</keyword>
<feature type="transmembrane region" description="Helical" evidence="1">
    <location>
        <begin position="238"/>
        <end position="255"/>
    </location>
</feature>
<feature type="transmembrane region" description="Helical" evidence="1">
    <location>
        <begin position="107"/>
        <end position="124"/>
    </location>
</feature>
<dbReference type="Pfam" id="PF19040">
    <property type="entry name" value="SGNH"/>
    <property type="match status" value="1"/>
</dbReference>
<comment type="caution">
    <text evidence="3">The sequence shown here is derived from an EMBL/GenBank/DDBJ whole genome shotgun (WGS) entry which is preliminary data.</text>
</comment>
<feature type="transmembrane region" description="Helical" evidence="1">
    <location>
        <begin position="75"/>
        <end position="95"/>
    </location>
</feature>
<feature type="transmembrane region" description="Helical" evidence="1">
    <location>
        <begin position="276"/>
        <end position="296"/>
    </location>
</feature>
<reference evidence="3 4" key="1">
    <citation type="submission" date="2014-03" db="EMBL/GenBank/DDBJ databases">
        <title>The draft genome sequence of Marivita geojedonensis KCTC 23882.</title>
        <authorList>
            <person name="Lai Q."/>
            <person name="Shao Z."/>
        </authorList>
    </citation>
    <scope>NUCLEOTIDE SEQUENCE [LARGE SCALE GENOMIC DNA]</scope>
    <source>
        <strain evidence="3 4">DPG-138</strain>
    </source>
</reference>
<feature type="transmembrane region" description="Helical" evidence="1">
    <location>
        <begin position="212"/>
        <end position="232"/>
    </location>
</feature>
<protein>
    <recommendedName>
        <fullName evidence="2">SGNH domain-containing protein</fullName>
    </recommendedName>
</protein>
<organism evidence="3 4">
    <name type="scientific">Marivita geojedonensis</name>
    <dbReference type="NCBI Taxonomy" id="1123756"/>
    <lineage>
        <taxon>Bacteria</taxon>
        <taxon>Pseudomonadati</taxon>
        <taxon>Pseudomonadota</taxon>
        <taxon>Alphaproteobacteria</taxon>
        <taxon>Rhodobacterales</taxon>
        <taxon>Roseobacteraceae</taxon>
        <taxon>Marivita</taxon>
    </lineage>
</organism>
<proteinExistence type="predicted"/>
<evidence type="ECO:0000313" key="4">
    <source>
        <dbReference type="Proteomes" id="UP000193926"/>
    </source>
</evidence>
<gene>
    <name evidence="3" type="ORF">MGEO_02500</name>
</gene>
<dbReference type="InterPro" id="IPR043968">
    <property type="entry name" value="SGNH"/>
</dbReference>
<dbReference type="Proteomes" id="UP000193926">
    <property type="component" value="Unassembled WGS sequence"/>
</dbReference>
<keyword evidence="1" id="KW-1133">Transmembrane helix</keyword>
<feature type="transmembrane region" description="Helical" evidence="1">
    <location>
        <begin position="136"/>
        <end position="155"/>
    </location>
</feature>
<dbReference type="EMBL" id="JFKC01000001">
    <property type="protein sequence ID" value="OSQ53427.1"/>
    <property type="molecule type" value="Genomic_DNA"/>
</dbReference>
<name>A0A1X4NR92_9RHOB</name>
<accession>A0A1X4NR92</accession>
<feature type="domain" description="SGNH" evidence="2">
    <location>
        <begin position="379"/>
        <end position="645"/>
    </location>
</feature>